<comment type="caution">
    <text evidence="1">The sequence shown here is derived from an EMBL/GenBank/DDBJ whole genome shotgun (WGS) entry which is preliminary data.</text>
</comment>
<keyword evidence="2" id="KW-1185">Reference proteome</keyword>
<accession>A0A7K0G3H7</accession>
<dbReference type="EMBL" id="WKKH01000026">
    <property type="protein sequence ID" value="MRX77536.1"/>
    <property type="molecule type" value="Genomic_DNA"/>
</dbReference>
<evidence type="ECO:0000313" key="2">
    <source>
        <dbReference type="Proteomes" id="UP000487757"/>
    </source>
</evidence>
<dbReference type="RefSeq" id="WP_154281938.1">
    <property type="nucleotide sequence ID" value="NZ_JBHUJQ010000001.1"/>
</dbReference>
<name>A0A7K0G3H7_9SPHI</name>
<proteinExistence type="predicted"/>
<dbReference type="Gene3D" id="2.160.20.120">
    <property type="match status" value="1"/>
</dbReference>
<organism evidence="1 2">
    <name type="scientific">Pedobacter petrophilus</name>
    <dbReference type="NCBI Taxonomy" id="1908241"/>
    <lineage>
        <taxon>Bacteria</taxon>
        <taxon>Pseudomonadati</taxon>
        <taxon>Bacteroidota</taxon>
        <taxon>Sphingobacteriia</taxon>
        <taxon>Sphingobacteriales</taxon>
        <taxon>Sphingobacteriaceae</taxon>
        <taxon>Pedobacter</taxon>
    </lineage>
</organism>
<reference evidence="1 2" key="1">
    <citation type="submission" date="2019-11" db="EMBL/GenBank/DDBJ databases">
        <title>Pedobacter petrophilus genome.</title>
        <authorList>
            <person name="Feldbauer M.J."/>
            <person name="Newman J.D."/>
        </authorList>
    </citation>
    <scope>NUCLEOTIDE SEQUENCE [LARGE SCALE GENOMIC DNA]</scope>
    <source>
        <strain evidence="1 2">LMG 29686</strain>
    </source>
</reference>
<protein>
    <submittedName>
        <fullName evidence="1">Uncharacterized protein</fullName>
    </submittedName>
</protein>
<dbReference type="Proteomes" id="UP000487757">
    <property type="component" value="Unassembled WGS sequence"/>
</dbReference>
<sequence>MNYIDKKVFWAQIKGNHSLSSNLDGYENKNLPEFNTINFSNGNNAYVNVEIIKSEKPGVKIPIGLLEQYDLSVDKNQTLQIKLTHPEKKLKYSVTIYIYANDIKRLNIEKASGFNLNVSTNTININAKDVNHLAFTDETKIINLNLNVEKVEDLNFGEINTIQNIDVKLNESNFNTSKSFFKSLNIVSTGHSNIDIFGDEQNKNKYKIDFLSVKTTGKASLNLADIKIAKSTGDLSDSTKVSMPAFMLKTMFK</sequence>
<dbReference type="AlphaFoldDB" id="A0A7K0G3H7"/>
<evidence type="ECO:0000313" key="1">
    <source>
        <dbReference type="EMBL" id="MRX77536.1"/>
    </source>
</evidence>
<dbReference type="OrthoDB" id="704721at2"/>
<gene>
    <name evidence="1" type="ORF">GJU39_15725</name>
</gene>